<feature type="domain" description="Clu" evidence="2">
    <location>
        <begin position="328"/>
        <end position="578"/>
    </location>
</feature>
<evidence type="ECO:0000313" key="4">
    <source>
        <dbReference type="Proteomes" id="UP000001396"/>
    </source>
</evidence>
<dbReference type="Gene3D" id="3.80.10.10">
    <property type="entry name" value="Ribonuclease Inhibitor"/>
    <property type="match status" value="2"/>
</dbReference>
<feature type="compositionally biased region" description="Basic and acidic residues" evidence="1">
    <location>
        <begin position="139"/>
        <end position="154"/>
    </location>
</feature>
<comment type="caution">
    <text evidence="3">The sequence shown here is derived from an EMBL/GenBank/DDBJ whole genome shotgun (WGS) entry which is preliminary data.</text>
</comment>
<feature type="region of interest" description="Disordered" evidence="1">
    <location>
        <begin position="139"/>
        <end position="170"/>
    </location>
</feature>
<dbReference type="GeneID" id="31366739"/>
<evidence type="ECO:0000313" key="3">
    <source>
        <dbReference type="EMBL" id="EFA75197.1"/>
    </source>
</evidence>
<dbReference type="InterPro" id="IPR027523">
    <property type="entry name" value="CLU_prot"/>
</dbReference>
<reference evidence="3 4" key="1">
    <citation type="journal article" date="2011" name="Genome Res.">
        <title>Phylogeny-wide analysis of social amoeba genomes highlights ancient origins for complex intercellular communication.</title>
        <authorList>
            <person name="Heidel A.J."/>
            <person name="Lawal H.M."/>
            <person name="Felder M."/>
            <person name="Schilde C."/>
            <person name="Helps N.R."/>
            <person name="Tunggal B."/>
            <person name="Rivero F."/>
            <person name="John U."/>
            <person name="Schleicher M."/>
            <person name="Eichinger L."/>
            <person name="Platzer M."/>
            <person name="Noegel A.A."/>
            <person name="Schaap P."/>
            <person name="Gloeckner G."/>
        </authorList>
    </citation>
    <scope>NUCLEOTIDE SEQUENCE [LARGE SCALE GENOMIC DNA]</scope>
    <source>
        <strain evidence="4">ATCC 26659 / Pp 5 / PN500</strain>
    </source>
</reference>
<protein>
    <recommendedName>
        <fullName evidence="2">Clu domain-containing protein</fullName>
    </recommendedName>
</protein>
<feature type="compositionally biased region" description="Polar residues" evidence="1">
    <location>
        <begin position="109"/>
        <end position="121"/>
    </location>
</feature>
<dbReference type="PANTHER" id="PTHR12601">
    <property type="entry name" value="EUKARYOTIC TRANSLATION INITIATION FACTOR 3 SUBUNIT EIF-3"/>
    <property type="match status" value="1"/>
</dbReference>
<dbReference type="SUPFAM" id="SSF52047">
    <property type="entry name" value="RNI-like"/>
    <property type="match status" value="2"/>
</dbReference>
<sequence>MSQQQQQQQPPKDKKDDKSFREILSYWAVKEPVNKQATLPTPSKLKPSRSNSNIHQLSVSSDSVGSQQSLKASQDQIVHNNQEQQLQQIQQPQQIEEKQQSQPPQQNIDENTVTENTSSNISQEKLVDEILKQVESLENKEDADVQENINKESEAPQPPTIILSGSTTPEPPLLNNSYTFINDSPLVNDVLSRSTSSTTKLTASMNGINLRTSNNWANISRQPTNPYMTINEIQNQQQQQQQLLSDSSHQTFSDSYVIVGDDSSAESTHGSSQSSYSLYTVASSASSYTSYSSGAVSGGYLYADSNHSQSSYLAYSTATEKTPNHFNLPHEHNIPKVEVFRPLTECQKISAQHSWNDNFQHLLELEDSEIKYEYLSKNSNDFVYCANTFGKIIISEVNLPDEQKTIKPLSLGGVAGGYKYKCQDIIFKFVVDVEIAPGLWMYGDTSRSDEKAQKSAGHELKGLNYFMEHSNGLIKFPLMAIIDYGGYRLLAISNLPITKKSIVYGSNDGGKTIHNSDPVIEKEMERLAGIMNIKGHMVGLVTPTLIYGPGDIEVHKGTDGNYYMIDFARAFPPEYPQSIRDRIGREIFYAMLRPEFVARYEVPLSPDAFSGWQNGKDEDQSNLEVMEATVKLHQKVIPECVELLHRALQDECSSEIDMMLRSHLMGQATDGSNQTDYTKKIFMLVRVINFIHSYGINLRYLGLICQKTTHRGLRKTLMTEIVARVWKKIIKDRLREKMETSNRPSDEPARVLSEVFEILQNKVMKSNYKDFWSLNTTGTFKYAAIRAFPHCFSESEFAPTYDLRHSLDNKLLVIRIIQMMNVRLNPEAYRQFLANPKYVISNHDIEDVEPIVKYPTVVDFAAGSHLIYQAESKMQSSHSSVLEVFRWMEMAQKKMQSALRSMPLSAKVTLRQASIFILKSNLTNSINESIAQLQIATNLLRQASKCPINQNNPDILALIGVTLLKIASHYLFHNNDFVKFKKYLDEAQPKLERSLEINSDSLGNYIRQFIPFNQITTTHGMDYDEISSTITSTNSSLLYQLITIIYLLKFSPQDSRLKTYLPLSIGDIKSLSQLEIPIGLRKVIDDSIIAELLENLPNLFHLEVSSMSLTPKLSHIIANLKYLKSIALFDSNISSHNAIENDITNLNQFLSAILRGAPMLTSLTIANRSFEDADFADIGPLMENLTSLTLSRGYITNKTLIAMAPYLTNLNSLELRVSGQITNEGTVPLIQACKNLTKLAISIRQISDDTGNAIAANAEKLEYLSLSGSSGISAGVLAEIVKNAPAIRVLDISATNANYTVFEALESHGAKNLTKLYLEQTNVSTDEFNPLQSLTMIEPSNLRVLHLSRYIGEYCIFWKLMDKLPKLERLRLPQHTHLPTLMNAYKDHVENNFELQEIPLSEITHIDMLMATISVGSLTQLLEMCPLLESLSLSAVTFVTEESIVIQMNDSILAAIGPMMSNLKELNLSNLPIEKRMIPCLVSRCIQLRKVYLYGCKPLNAQAIYDIGREFPHIKFLG</sequence>
<dbReference type="Pfam" id="PF12807">
    <property type="entry name" value="eIF3_p135"/>
    <property type="match status" value="1"/>
</dbReference>
<proteinExistence type="predicted"/>
<dbReference type="GO" id="GO:0048312">
    <property type="term" value="P:intracellular distribution of mitochondria"/>
    <property type="evidence" value="ECO:0007669"/>
    <property type="project" value="TreeGrafter"/>
</dbReference>
<dbReference type="InterPro" id="IPR032675">
    <property type="entry name" value="LRR_dom_sf"/>
</dbReference>
<feature type="compositionally biased region" description="Low complexity" evidence="1">
    <location>
        <begin position="80"/>
        <end position="108"/>
    </location>
</feature>
<dbReference type="Pfam" id="PF13236">
    <property type="entry name" value="CLU"/>
    <property type="match status" value="1"/>
</dbReference>
<dbReference type="InterPro" id="IPR033646">
    <property type="entry name" value="CLU-central"/>
</dbReference>
<dbReference type="Proteomes" id="UP000001396">
    <property type="component" value="Unassembled WGS sequence"/>
</dbReference>
<dbReference type="InterPro" id="IPR006553">
    <property type="entry name" value="Leu-rich_rpt_Cys-con_subtyp"/>
</dbReference>
<dbReference type="SMART" id="SM00367">
    <property type="entry name" value="LRR_CC"/>
    <property type="match status" value="6"/>
</dbReference>
<evidence type="ECO:0000256" key="1">
    <source>
        <dbReference type="SAM" id="MobiDB-lite"/>
    </source>
</evidence>
<dbReference type="GO" id="GO:0005737">
    <property type="term" value="C:cytoplasm"/>
    <property type="evidence" value="ECO:0007669"/>
    <property type="project" value="TreeGrafter"/>
</dbReference>
<gene>
    <name evidence="3" type="ORF">PPL_11271</name>
</gene>
<dbReference type="InParanoid" id="D3BU11"/>
<accession>D3BU11</accession>
<feature type="compositionally biased region" description="Low complexity" evidence="1">
    <location>
        <begin position="1"/>
        <end position="10"/>
    </location>
</feature>
<name>D3BU11_HETP5</name>
<dbReference type="FunCoup" id="D3BU11">
    <property type="interactions" value="641"/>
</dbReference>
<dbReference type="InterPro" id="IPR025697">
    <property type="entry name" value="CLU_dom"/>
</dbReference>
<dbReference type="PANTHER" id="PTHR12601:SF8">
    <property type="entry name" value="CLU DOMAIN-CONTAINING PROTEIN"/>
    <property type="match status" value="1"/>
</dbReference>
<feature type="compositionally biased region" description="Basic and acidic residues" evidence="1">
    <location>
        <begin position="11"/>
        <end position="21"/>
    </location>
</feature>
<dbReference type="EMBL" id="ADBJ01000056">
    <property type="protein sequence ID" value="EFA75197.1"/>
    <property type="molecule type" value="Genomic_DNA"/>
</dbReference>
<organism evidence="3 4">
    <name type="scientific">Heterostelium pallidum (strain ATCC 26659 / Pp 5 / PN500)</name>
    <name type="common">Cellular slime mold</name>
    <name type="synonym">Polysphondylium pallidum</name>
    <dbReference type="NCBI Taxonomy" id="670386"/>
    <lineage>
        <taxon>Eukaryota</taxon>
        <taxon>Amoebozoa</taxon>
        <taxon>Evosea</taxon>
        <taxon>Eumycetozoa</taxon>
        <taxon>Dictyostelia</taxon>
        <taxon>Acytosteliales</taxon>
        <taxon>Acytosteliaceae</taxon>
        <taxon>Heterostelium</taxon>
    </lineage>
</organism>
<dbReference type="RefSeq" id="XP_020427331.1">
    <property type="nucleotide sequence ID" value="XM_020582028.1"/>
</dbReference>
<feature type="compositionally biased region" description="Low complexity" evidence="1">
    <location>
        <begin position="56"/>
        <end position="70"/>
    </location>
</feature>
<feature type="region of interest" description="Disordered" evidence="1">
    <location>
        <begin position="1"/>
        <end position="121"/>
    </location>
</feature>
<keyword evidence="4" id="KW-1185">Reference proteome</keyword>
<evidence type="ECO:0000259" key="2">
    <source>
        <dbReference type="PROSITE" id="PS51823"/>
    </source>
</evidence>
<dbReference type="PROSITE" id="PS51823">
    <property type="entry name" value="CLU"/>
    <property type="match status" value="1"/>
</dbReference>
<dbReference type="GO" id="GO:0003729">
    <property type="term" value="F:mRNA binding"/>
    <property type="evidence" value="ECO:0007669"/>
    <property type="project" value="TreeGrafter"/>
</dbReference>